<evidence type="ECO:0000256" key="5">
    <source>
        <dbReference type="ARBA" id="ARBA00022884"/>
    </source>
</evidence>
<evidence type="ECO:0000259" key="10">
    <source>
        <dbReference type="PROSITE" id="PS50102"/>
    </source>
</evidence>
<organism evidence="11 12">
    <name type="scientific">Tetranychus urticae</name>
    <name type="common">Two-spotted spider mite</name>
    <dbReference type="NCBI Taxonomy" id="32264"/>
    <lineage>
        <taxon>Eukaryota</taxon>
        <taxon>Metazoa</taxon>
        <taxon>Ecdysozoa</taxon>
        <taxon>Arthropoda</taxon>
        <taxon>Chelicerata</taxon>
        <taxon>Arachnida</taxon>
        <taxon>Acari</taxon>
        <taxon>Acariformes</taxon>
        <taxon>Trombidiformes</taxon>
        <taxon>Prostigmata</taxon>
        <taxon>Eleutherengona</taxon>
        <taxon>Raphignathae</taxon>
        <taxon>Tetranychoidea</taxon>
        <taxon>Tetranychidae</taxon>
        <taxon>Tetranychus</taxon>
    </lineage>
</organism>
<dbReference type="GO" id="GO:0005737">
    <property type="term" value="C:cytoplasm"/>
    <property type="evidence" value="ECO:0007669"/>
    <property type="project" value="UniProtKB-SubCell"/>
</dbReference>
<dbReference type="CDD" id="cd12407">
    <property type="entry name" value="RRM_FOX1_like"/>
    <property type="match status" value="1"/>
</dbReference>
<reference evidence="12" key="1">
    <citation type="submission" date="2011-08" db="EMBL/GenBank/DDBJ databases">
        <authorList>
            <person name="Rombauts S."/>
        </authorList>
    </citation>
    <scope>NUCLEOTIDE SEQUENCE</scope>
    <source>
        <strain evidence="12">London</strain>
    </source>
</reference>
<evidence type="ECO:0000256" key="7">
    <source>
        <dbReference type="ARBA" id="ARBA00023242"/>
    </source>
</evidence>
<keyword evidence="4" id="KW-0507">mRNA processing</keyword>
<dbReference type="InterPro" id="IPR012677">
    <property type="entry name" value="Nucleotide-bd_a/b_plait_sf"/>
</dbReference>
<dbReference type="SMART" id="SM00360">
    <property type="entry name" value="RRM"/>
    <property type="match status" value="1"/>
</dbReference>
<evidence type="ECO:0000256" key="3">
    <source>
        <dbReference type="ARBA" id="ARBA00022490"/>
    </source>
</evidence>
<keyword evidence="5 8" id="KW-0694">RNA-binding</keyword>
<evidence type="ECO:0000313" key="11">
    <source>
        <dbReference type="EnsemblMetazoa" id="tetur01g16516.1"/>
    </source>
</evidence>
<feature type="region of interest" description="Disordered" evidence="9">
    <location>
        <begin position="1"/>
        <end position="23"/>
    </location>
</feature>
<evidence type="ECO:0000256" key="4">
    <source>
        <dbReference type="ARBA" id="ARBA00022664"/>
    </source>
</evidence>
<evidence type="ECO:0000256" key="1">
    <source>
        <dbReference type="ARBA" id="ARBA00004123"/>
    </source>
</evidence>
<dbReference type="GO" id="GO:0007399">
    <property type="term" value="P:nervous system development"/>
    <property type="evidence" value="ECO:0007669"/>
    <property type="project" value="InterPro"/>
</dbReference>
<feature type="compositionally biased region" description="Low complexity" evidence="9">
    <location>
        <begin position="1"/>
        <end position="17"/>
    </location>
</feature>
<dbReference type="STRING" id="32264.T1JU45"/>
<dbReference type="GO" id="GO:0006397">
    <property type="term" value="P:mRNA processing"/>
    <property type="evidence" value="ECO:0007669"/>
    <property type="project" value="UniProtKB-KW"/>
</dbReference>
<dbReference type="InterPro" id="IPR000504">
    <property type="entry name" value="RRM_dom"/>
</dbReference>
<evidence type="ECO:0000256" key="8">
    <source>
        <dbReference type="PROSITE-ProRule" id="PRU00176"/>
    </source>
</evidence>
<dbReference type="GO" id="GO:0000381">
    <property type="term" value="P:regulation of alternative mRNA splicing, via spliceosome"/>
    <property type="evidence" value="ECO:0007669"/>
    <property type="project" value="InterPro"/>
</dbReference>
<name>T1JU45_TETUR</name>
<evidence type="ECO:0000256" key="2">
    <source>
        <dbReference type="ARBA" id="ARBA00004496"/>
    </source>
</evidence>
<sequence length="198" mass="22283">MVSSISSCESIGGCSSSGDDRSPKRIHVSNIPFRFREPDLRKLFGAYGPILDVEIIFNERGSKGFGFLTFAHSDDAMRAKKELDGITVEGRKIEVNDATVKGQAKKPKEYSAIFDRFSISNTNSSVRDILAKFPKPALVHTNSEIFLDLLLVHQERNSNIPFNVMILVRETDFGFNQIVHKSWNLAKLFGKFNLSRLE</sequence>
<dbReference type="GO" id="GO:0003729">
    <property type="term" value="F:mRNA binding"/>
    <property type="evidence" value="ECO:0007669"/>
    <property type="project" value="TreeGrafter"/>
</dbReference>
<dbReference type="Proteomes" id="UP000015104">
    <property type="component" value="Unassembled WGS sequence"/>
</dbReference>
<feature type="domain" description="RRM" evidence="10">
    <location>
        <begin position="24"/>
        <end position="100"/>
    </location>
</feature>
<dbReference type="GO" id="GO:0005634">
    <property type="term" value="C:nucleus"/>
    <property type="evidence" value="ECO:0007669"/>
    <property type="project" value="UniProtKB-SubCell"/>
</dbReference>
<dbReference type="FunFam" id="3.30.70.330:FF:000375">
    <property type="entry name" value="RNA binding fox-1 homolog 1"/>
    <property type="match status" value="1"/>
</dbReference>
<accession>T1JU45</accession>
<dbReference type="SUPFAM" id="SSF54928">
    <property type="entry name" value="RNA-binding domain, RBD"/>
    <property type="match status" value="1"/>
</dbReference>
<dbReference type="PANTHER" id="PTHR15597">
    <property type="entry name" value="ATAXIN 2-BINDING PROTEIN 1-RELATED"/>
    <property type="match status" value="1"/>
</dbReference>
<dbReference type="AlphaFoldDB" id="T1JU45"/>
<keyword evidence="7" id="KW-0539">Nucleus</keyword>
<dbReference type="InterPro" id="IPR035979">
    <property type="entry name" value="RBD_domain_sf"/>
</dbReference>
<proteinExistence type="predicted"/>
<dbReference type="eggNOG" id="KOG0125">
    <property type="taxonomic scope" value="Eukaryota"/>
</dbReference>
<dbReference type="PANTHER" id="PTHR15597:SF22">
    <property type="entry name" value="RNA-BINDING FOX PROTEIN 1, ISOFORM H"/>
    <property type="match status" value="1"/>
</dbReference>
<evidence type="ECO:0000256" key="9">
    <source>
        <dbReference type="SAM" id="MobiDB-lite"/>
    </source>
</evidence>
<dbReference type="EnsemblMetazoa" id="tetur01g16516.1">
    <property type="protein sequence ID" value="tetur01g16516.1"/>
    <property type="gene ID" value="tetur01g16516"/>
</dbReference>
<dbReference type="InterPro" id="IPR034237">
    <property type="entry name" value="FOX1_RRM"/>
</dbReference>
<dbReference type="HOGENOM" id="CLU_1379733_0_0_1"/>
<keyword evidence="12" id="KW-1185">Reference proteome</keyword>
<dbReference type="InterPro" id="IPR047131">
    <property type="entry name" value="RBFOX1-like"/>
</dbReference>
<keyword evidence="6" id="KW-0508">mRNA splicing</keyword>
<dbReference type="PROSITE" id="PS50102">
    <property type="entry name" value="RRM"/>
    <property type="match status" value="1"/>
</dbReference>
<comment type="subcellular location">
    <subcellularLocation>
        <location evidence="2">Cytoplasm</location>
    </subcellularLocation>
    <subcellularLocation>
        <location evidence="1">Nucleus</location>
    </subcellularLocation>
</comment>
<dbReference type="Gene3D" id="3.30.70.330">
    <property type="match status" value="1"/>
</dbReference>
<keyword evidence="3" id="KW-0963">Cytoplasm</keyword>
<evidence type="ECO:0000256" key="6">
    <source>
        <dbReference type="ARBA" id="ARBA00023187"/>
    </source>
</evidence>
<dbReference type="EMBL" id="CAEY01000458">
    <property type="status" value="NOT_ANNOTATED_CDS"/>
    <property type="molecule type" value="Genomic_DNA"/>
</dbReference>
<dbReference type="Pfam" id="PF00076">
    <property type="entry name" value="RRM_1"/>
    <property type="match status" value="1"/>
</dbReference>
<reference evidence="11" key="2">
    <citation type="submission" date="2015-06" db="UniProtKB">
        <authorList>
            <consortium name="EnsemblMetazoa"/>
        </authorList>
    </citation>
    <scope>IDENTIFICATION</scope>
</reference>
<protein>
    <recommendedName>
        <fullName evidence="10">RRM domain-containing protein</fullName>
    </recommendedName>
</protein>
<evidence type="ECO:0000313" key="12">
    <source>
        <dbReference type="Proteomes" id="UP000015104"/>
    </source>
</evidence>
<dbReference type="GO" id="GO:0008380">
    <property type="term" value="P:RNA splicing"/>
    <property type="evidence" value="ECO:0007669"/>
    <property type="project" value="UniProtKB-KW"/>
</dbReference>